<dbReference type="InterPro" id="IPR050822">
    <property type="entry name" value="Cerebellin_Synaptic_Org"/>
</dbReference>
<evidence type="ECO:0000256" key="3">
    <source>
        <dbReference type="ARBA" id="ARBA00022729"/>
    </source>
</evidence>
<keyword evidence="4" id="KW-0175">Coiled coil</keyword>
<keyword evidence="3 5" id="KW-0732">Signal</keyword>
<evidence type="ECO:0000256" key="1">
    <source>
        <dbReference type="ARBA" id="ARBA00004613"/>
    </source>
</evidence>
<dbReference type="PANTHER" id="PTHR22923">
    <property type="entry name" value="CEREBELLIN-RELATED"/>
    <property type="match status" value="1"/>
</dbReference>
<keyword evidence="8" id="KW-1185">Reference proteome</keyword>
<protein>
    <recommendedName>
        <fullName evidence="6">C1q domain-containing protein</fullName>
    </recommendedName>
</protein>
<reference evidence="7" key="2">
    <citation type="submission" date="2020-11" db="EMBL/GenBank/DDBJ databases">
        <authorList>
            <person name="McCartney M.A."/>
            <person name="Auch B."/>
            <person name="Kono T."/>
            <person name="Mallez S."/>
            <person name="Becker A."/>
            <person name="Gohl D.M."/>
            <person name="Silverstein K.A.T."/>
            <person name="Koren S."/>
            <person name="Bechman K.B."/>
            <person name="Herman A."/>
            <person name="Abrahante J.E."/>
            <person name="Garbe J."/>
        </authorList>
    </citation>
    <scope>NUCLEOTIDE SEQUENCE</scope>
    <source>
        <strain evidence="7">Duluth1</strain>
        <tissue evidence="7">Whole animal</tissue>
    </source>
</reference>
<dbReference type="AlphaFoldDB" id="A0A9D4GUT5"/>
<dbReference type="Proteomes" id="UP000828390">
    <property type="component" value="Unassembled WGS sequence"/>
</dbReference>
<dbReference type="Gene3D" id="2.60.120.40">
    <property type="match status" value="1"/>
</dbReference>
<dbReference type="PANTHER" id="PTHR22923:SF116">
    <property type="entry name" value="C1Q DOMAIN-CONTAINING PROTEIN"/>
    <property type="match status" value="1"/>
</dbReference>
<evidence type="ECO:0000256" key="4">
    <source>
        <dbReference type="SAM" id="Coils"/>
    </source>
</evidence>
<dbReference type="PRINTS" id="PR00007">
    <property type="entry name" value="COMPLEMNTC1Q"/>
</dbReference>
<dbReference type="InterPro" id="IPR001073">
    <property type="entry name" value="C1q_dom"/>
</dbReference>
<evidence type="ECO:0000313" key="7">
    <source>
        <dbReference type="EMBL" id="KAH3824101.1"/>
    </source>
</evidence>
<evidence type="ECO:0000313" key="8">
    <source>
        <dbReference type="Proteomes" id="UP000828390"/>
    </source>
</evidence>
<organism evidence="7 8">
    <name type="scientific">Dreissena polymorpha</name>
    <name type="common">Zebra mussel</name>
    <name type="synonym">Mytilus polymorpha</name>
    <dbReference type="NCBI Taxonomy" id="45954"/>
    <lineage>
        <taxon>Eukaryota</taxon>
        <taxon>Metazoa</taxon>
        <taxon>Spiralia</taxon>
        <taxon>Lophotrochozoa</taxon>
        <taxon>Mollusca</taxon>
        <taxon>Bivalvia</taxon>
        <taxon>Autobranchia</taxon>
        <taxon>Heteroconchia</taxon>
        <taxon>Euheterodonta</taxon>
        <taxon>Imparidentia</taxon>
        <taxon>Neoheterodontei</taxon>
        <taxon>Myida</taxon>
        <taxon>Dreissenoidea</taxon>
        <taxon>Dreissenidae</taxon>
        <taxon>Dreissena</taxon>
    </lineage>
</organism>
<dbReference type="GO" id="GO:0005576">
    <property type="term" value="C:extracellular region"/>
    <property type="evidence" value="ECO:0007669"/>
    <property type="project" value="UniProtKB-SubCell"/>
</dbReference>
<reference evidence="7" key="1">
    <citation type="journal article" date="2019" name="bioRxiv">
        <title>The Genome of the Zebra Mussel, Dreissena polymorpha: A Resource for Invasive Species Research.</title>
        <authorList>
            <person name="McCartney M.A."/>
            <person name="Auch B."/>
            <person name="Kono T."/>
            <person name="Mallez S."/>
            <person name="Zhang Y."/>
            <person name="Obille A."/>
            <person name="Becker A."/>
            <person name="Abrahante J.E."/>
            <person name="Garbe J."/>
            <person name="Badalamenti J.P."/>
            <person name="Herman A."/>
            <person name="Mangelson H."/>
            <person name="Liachko I."/>
            <person name="Sullivan S."/>
            <person name="Sone E.D."/>
            <person name="Koren S."/>
            <person name="Silverstein K.A.T."/>
            <person name="Beckman K.B."/>
            <person name="Gohl D.M."/>
        </authorList>
    </citation>
    <scope>NUCLEOTIDE SEQUENCE</scope>
    <source>
        <strain evidence="7">Duluth1</strain>
        <tissue evidence="7">Whole animal</tissue>
    </source>
</reference>
<comment type="subcellular location">
    <subcellularLocation>
        <location evidence="1">Secreted</location>
    </subcellularLocation>
</comment>
<evidence type="ECO:0000256" key="2">
    <source>
        <dbReference type="ARBA" id="ARBA00022525"/>
    </source>
</evidence>
<comment type="caution">
    <text evidence="7">The sequence shown here is derived from an EMBL/GenBank/DDBJ whole genome shotgun (WGS) entry which is preliminary data.</text>
</comment>
<sequence>MNRVVIITLLAAVSWVCNSHGPTETGAEVEELKNEVEVLKKKIEYLEIENARYHELSLRLSALESKLDQAAKNEQHSSSKRQISGTIAFSAWLNSELSNLGPDHTIQFQSVTLNEGNAYNPHTGVFTVPLNGVYFLTFTAEDHRPHRQWLKLVVDGQLYSNVVFVPSAGNAMGSNTVLARLRKGQAVWVAVDSRESGNSLQGWPDLKSTTFSGFYLYE</sequence>
<feature type="signal peptide" evidence="5">
    <location>
        <begin position="1"/>
        <end position="19"/>
    </location>
</feature>
<feature type="chain" id="PRO_5039327839" description="C1q domain-containing protein" evidence="5">
    <location>
        <begin position="20"/>
        <end position="218"/>
    </location>
</feature>
<evidence type="ECO:0000256" key="5">
    <source>
        <dbReference type="SAM" id="SignalP"/>
    </source>
</evidence>
<feature type="domain" description="C1q" evidence="6">
    <location>
        <begin position="82"/>
        <end position="218"/>
    </location>
</feature>
<keyword evidence="2" id="KW-0964">Secreted</keyword>
<dbReference type="SUPFAM" id="SSF49842">
    <property type="entry name" value="TNF-like"/>
    <property type="match status" value="1"/>
</dbReference>
<dbReference type="InterPro" id="IPR008983">
    <property type="entry name" value="Tumour_necrosis_fac-like_dom"/>
</dbReference>
<name>A0A9D4GUT5_DREPO</name>
<gene>
    <name evidence="7" type="ORF">DPMN_125929</name>
</gene>
<dbReference type="OrthoDB" id="6078182at2759"/>
<dbReference type="PROSITE" id="PS50871">
    <property type="entry name" value="C1Q"/>
    <property type="match status" value="1"/>
</dbReference>
<dbReference type="Pfam" id="PF00386">
    <property type="entry name" value="C1q"/>
    <property type="match status" value="1"/>
</dbReference>
<evidence type="ECO:0000259" key="6">
    <source>
        <dbReference type="PROSITE" id="PS50871"/>
    </source>
</evidence>
<proteinExistence type="predicted"/>
<dbReference type="SMART" id="SM00110">
    <property type="entry name" value="C1Q"/>
    <property type="match status" value="1"/>
</dbReference>
<feature type="coiled-coil region" evidence="4">
    <location>
        <begin position="29"/>
        <end position="73"/>
    </location>
</feature>
<dbReference type="EMBL" id="JAIWYP010000005">
    <property type="protein sequence ID" value="KAH3824101.1"/>
    <property type="molecule type" value="Genomic_DNA"/>
</dbReference>
<accession>A0A9D4GUT5</accession>